<proteinExistence type="predicted"/>
<evidence type="ECO:0000313" key="1">
    <source>
        <dbReference type="EMBL" id="NGU29526.1"/>
    </source>
</evidence>
<dbReference type="Proteomes" id="UP000481454">
    <property type="component" value="Unassembled WGS sequence"/>
</dbReference>
<gene>
    <name evidence="1" type="ORF">G6Z34_05270</name>
</gene>
<name>A0AAP7BV06_CLOPF</name>
<comment type="caution">
    <text evidence="1">The sequence shown here is derived from an EMBL/GenBank/DDBJ whole genome shotgun (WGS) entry which is preliminary data.</text>
</comment>
<organism evidence="1 2">
    <name type="scientific">Clostridium perfringens</name>
    <dbReference type="NCBI Taxonomy" id="1502"/>
    <lineage>
        <taxon>Bacteria</taxon>
        <taxon>Bacillati</taxon>
        <taxon>Bacillota</taxon>
        <taxon>Clostridia</taxon>
        <taxon>Eubacteriales</taxon>
        <taxon>Clostridiaceae</taxon>
        <taxon>Clostridium</taxon>
    </lineage>
</organism>
<dbReference type="AlphaFoldDB" id="A0AAP7BV06"/>
<evidence type="ECO:0000313" key="2">
    <source>
        <dbReference type="Proteomes" id="UP000481454"/>
    </source>
</evidence>
<dbReference type="RefSeq" id="WP_003459635.1">
    <property type="nucleotide sequence ID" value="NZ_CATNWJ010000001.1"/>
</dbReference>
<dbReference type="EMBL" id="JAALLZ010000001">
    <property type="protein sequence ID" value="NGU29526.1"/>
    <property type="molecule type" value="Genomic_DNA"/>
</dbReference>
<reference evidence="1 2" key="1">
    <citation type="submission" date="2020-02" db="EMBL/GenBank/DDBJ databases">
        <title>Genomic Insights into the Phylogeny and Genetic Plasticity of the Human and Animal Enteric Pathogen Clostridium perfringens.</title>
        <authorList>
            <person name="Feng Y."/>
            <person name="Hu Y."/>
        </authorList>
    </citation>
    <scope>NUCLEOTIDE SEQUENCE [LARGE SCALE GENOMIC DNA]</scope>
    <source>
        <strain evidence="1 2">CP-40</strain>
    </source>
</reference>
<sequence length="107" mass="12765">MDNNLEFLINTLSELRYASMQANEHTIRELMHKYNMLFLGSKFNSIYSNELLHYMKSNRNFNLSDDEFLKLIPKACKILNMKYTEMTELANLSNLNRKVSCYNIILW</sequence>
<accession>A0AAP7BV06</accession>
<protein>
    <submittedName>
        <fullName evidence="1">Uncharacterized protein</fullName>
    </submittedName>
</protein>